<protein>
    <recommendedName>
        <fullName evidence="1">Retrotransposon Copia-like N-terminal domain-containing protein</fullName>
    </recommendedName>
</protein>
<sequence length="163" mass="18173">MTEHAYLDFAINPLNSYYIHPSENPTLILVTSLLDSKNYLSWARSMKIQHQTGNGRGSQPSSYRSRVETCFVKHGYPPDFQHRPKAPSINSISAETFTSSTTAPSVQDQCGQLISLLQQHLNNSTMQAQTPLESDINSIISSTGNVNTISSSMEFVPENDWYS</sequence>
<evidence type="ECO:0000259" key="1">
    <source>
        <dbReference type="Pfam" id="PF14244"/>
    </source>
</evidence>
<feature type="domain" description="Retrotransposon Copia-like N-terminal" evidence="1">
    <location>
        <begin position="20"/>
        <end position="47"/>
    </location>
</feature>
<dbReference type="InterPro" id="IPR029472">
    <property type="entry name" value="Copia-like_N"/>
</dbReference>
<proteinExistence type="predicted"/>
<keyword evidence="3" id="KW-1185">Reference proteome</keyword>
<dbReference type="Pfam" id="PF14244">
    <property type="entry name" value="Retrotran_gag_3"/>
    <property type="match status" value="1"/>
</dbReference>
<dbReference type="Proteomes" id="UP001157006">
    <property type="component" value="Chromosome 5"/>
</dbReference>
<dbReference type="EMBL" id="OX451740">
    <property type="protein sequence ID" value="CAI8615482.1"/>
    <property type="molecule type" value="Genomic_DNA"/>
</dbReference>
<dbReference type="AlphaFoldDB" id="A0AAV1B409"/>
<organism evidence="2 3">
    <name type="scientific">Vicia faba</name>
    <name type="common">Broad bean</name>
    <name type="synonym">Faba vulgaris</name>
    <dbReference type="NCBI Taxonomy" id="3906"/>
    <lineage>
        <taxon>Eukaryota</taxon>
        <taxon>Viridiplantae</taxon>
        <taxon>Streptophyta</taxon>
        <taxon>Embryophyta</taxon>
        <taxon>Tracheophyta</taxon>
        <taxon>Spermatophyta</taxon>
        <taxon>Magnoliopsida</taxon>
        <taxon>eudicotyledons</taxon>
        <taxon>Gunneridae</taxon>
        <taxon>Pentapetalae</taxon>
        <taxon>rosids</taxon>
        <taxon>fabids</taxon>
        <taxon>Fabales</taxon>
        <taxon>Fabaceae</taxon>
        <taxon>Papilionoideae</taxon>
        <taxon>50 kb inversion clade</taxon>
        <taxon>NPAAA clade</taxon>
        <taxon>Hologalegina</taxon>
        <taxon>IRL clade</taxon>
        <taxon>Fabeae</taxon>
        <taxon>Vicia</taxon>
    </lineage>
</organism>
<evidence type="ECO:0000313" key="2">
    <source>
        <dbReference type="EMBL" id="CAI8615482.1"/>
    </source>
</evidence>
<gene>
    <name evidence="2" type="ORF">VFH_V181080</name>
</gene>
<evidence type="ECO:0000313" key="3">
    <source>
        <dbReference type="Proteomes" id="UP001157006"/>
    </source>
</evidence>
<reference evidence="2 3" key="1">
    <citation type="submission" date="2023-01" db="EMBL/GenBank/DDBJ databases">
        <authorList>
            <person name="Kreplak J."/>
        </authorList>
    </citation>
    <scope>NUCLEOTIDE SEQUENCE [LARGE SCALE GENOMIC DNA]</scope>
</reference>
<accession>A0AAV1B409</accession>
<name>A0AAV1B409_VICFA</name>